<name>A0ABQ5RVF2_9CHLO</name>
<keyword evidence="1" id="KW-0175">Coiled coil</keyword>
<dbReference type="InterPro" id="IPR001623">
    <property type="entry name" value="DnaJ_domain"/>
</dbReference>
<accession>A0ABQ5RVF2</accession>
<proteinExistence type="predicted"/>
<feature type="region of interest" description="Disordered" evidence="2">
    <location>
        <begin position="1"/>
        <end position="71"/>
    </location>
</feature>
<dbReference type="Pfam" id="PF00226">
    <property type="entry name" value="DnaJ"/>
    <property type="match status" value="1"/>
</dbReference>
<feature type="compositionally biased region" description="Polar residues" evidence="2">
    <location>
        <begin position="12"/>
        <end position="49"/>
    </location>
</feature>
<keyword evidence="5" id="KW-1185">Reference proteome</keyword>
<dbReference type="Gene3D" id="1.10.287.110">
    <property type="entry name" value="DnaJ domain"/>
    <property type="match status" value="1"/>
</dbReference>
<sequence length="431" mass="45104">MGALVWRRSDDTVGTANKPNVAAQPQSQSQETMSHYQPGNITDRANTGSLLKGPESAPKVQSQPSTLGHQQKPSYLQAPYASIPKNSQAGMAALDTAWDDGSTGGEAAPSMPRPQTVGPRPIMVQAVETSCEGPLQPHPKRRRCEDSAAVVTSAWTTHEWDAKCIPSVPASSYTYGPAPSIPYQRHGHAQAPGSISGSSITCFSRNSEFAKGPTRTSFQGSGETMPISAATLALGAGIAPAAAGKSVGHVLVDEREGPHGMAARAPPIAAPADPVAQVAKTEAALEELRRQLAAKEAIVRAKQNVLAARQAAKVAKEAAQRAEAEQRRVQLSRGLAALAEAATPEGEQGAEAPSGLSVRLAGPEEVRRVLGAVSDYEVLQLPAGCTAMEVRKAYRRLAASLHPDKCREQGAQEAFIRATAACTGLLRRCGG</sequence>
<dbReference type="PANTHER" id="PTHR43908:SF3">
    <property type="entry name" value="AT29763P-RELATED"/>
    <property type="match status" value="1"/>
</dbReference>
<feature type="domain" description="J" evidence="3">
    <location>
        <begin position="374"/>
        <end position="430"/>
    </location>
</feature>
<comment type="caution">
    <text evidence="4">The sequence shown here is derived from an EMBL/GenBank/DDBJ whole genome shotgun (WGS) entry which is preliminary data.</text>
</comment>
<gene>
    <name evidence="4" type="ORF">VaNZ11_004024</name>
</gene>
<dbReference type="CDD" id="cd06257">
    <property type="entry name" value="DnaJ"/>
    <property type="match status" value="1"/>
</dbReference>
<dbReference type="PANTHER" id="PTHR43908">
    <property type="entry name" value="AT29763P-RELATED"/>
    <property type="match status" value="1"/>
</dbReference>
<protein>
    <recommendedName>
        <fullName evidence="3">J domain-containing protein</fullName>
    </recommendedName>
</protein>
<evidence type="ECO:0000256" key="2">
    <source>
        <dbReference type="SAM" id="MobiDB-lite"/>
    </source>
</evidence>
<dbReference type="SMART" id="SM00271">
    <property type="entry name" value="DnaJ"/>
    <property type="match status" value="1"/>
</dbReference>
<reference evidence="4 5" key="1">
    <citation type="journal article" date="2023" name="IScience">
        <title>Expanded male sex-determining region conserved during the evolution of homothallism in the green alga Volvox.</title>
        <authorList>
            <person name="Yamamoto K."/>
            <person name="Matsuzaki R."/>
            <person name="Mahakham W."/>
            <person name="Heman W."/>
            <person name="Sekimoto H."/>
            <person name="Kawachi M."/>
            <person name="Minakuchi Y."/>
            <person name="Toyoda A."/>
            <person name="Nozaki H."/>
        </authorList>
    </citation>
    <scope>NUCLEOTIDE SEQUENCE [LARGE SCALE GENOMIC DNA]</scope>
    <source>
        <strain evidence="4 5">NIES-4468</strain>
    </source>
</reference>
<evidence type="ECO:0000259" key="3">
    <source>
        <dbReference type="PROSITE" id="PS50076"/>
    </source>
</evidence>
<organism evidence="4 5">
    <name type="scientific">Volvox africanus</name>
    <dbReference type="NCBI Taxonomy" id="51714"/>
    <lineage>
        <taxon>Eukaryota</taxon>
        <taxon>Viridiplantae</taxon>
        <taxon>Chlorophyta</taxon>
        <taxon>core chlorophytes</taxon>
        <taxon>Chlorophyceae</taxon>
        <taxon>CS clade</taxon>
        <taxon>Chlamydomonadales</taxon>
        <taxon>Volvocaceae</taxon>
        <taxon>Volvox</taxon>
    </lineage>
</organism>
<dbReference type="SUPFAM" id="SSF46565">
    <property type="entry name" value="Chaperone J-domain"/>
    <property type="match status" value="1"/>
</dbReference>
<feature type="compositionally biased region" description="Polar residues" evidence="2">
    <location>
        <begin position="59"/>
        <end position="71"/>
    </location>
</feature>
<dbReference type="InterPro" id="IPR036869">
    <property type="entry name" value="J_dom_sf"/>
</dbReference>
<feature type="region of interest" description="Disordered" evidence="2">
    <location>
        <begin position="96"/>
        <end position="119"/>
    </location>
</feature>
<feature type="coiled-coil region" evidence="1">
    <location>
        <begin position="278"/>
        <end position="341"/>
    </location>
</feature>
<dbReference type="InterPro" id="IPR051100">
    <property type="entry name" value="DnaJ_subfamily_B/C"/>
</dbReference>
<dbReference type="PRINTS" id="PR00625">
    <property type="entry name" value="JDOMAIN"/>
</dbReference>
<dbReference type="EMBL" id="BSDZ01000010">
    <property type="protein sequence ID" value="GLI61606.1"/>
    <property type="molecule type" value="Genomic_DNA"/>
</dbReference>
<evidence type="ECO:0000313" key="5">
    <source>
        <dbReference type="Proteomes" id="UP001165090"/>
    </source>
</evidence>
<evidence type="ECO:0000256" key="1">
    <source>
        <dbReference type="SAM" id="Coils"/>
    </source>
</evidence>
<evidence type="ECO:0000313" key="4">
    <source>
        <dbReference type="EMBL" id="GLI61606.1"/>
    </source>
</evidence>
<dbReference type="Proteomes" id="UP001165090">
    <property type="component" value="Unassembled WGS sequence"/>
</dbReference>
<dbReference type="PROSITE" id="PS50076">
    <property type="entry name" value="DNAJ_2"/>
    <property type="match status" value="1"/>
</dbReference>